<evidence type="ECO:0000313" key="2">
    <source>
        <dbReference type="Proteomes" id="UP000242637"/>
    </source>
</evidence>
<accession>A0A239VL49</accession>
<dbReference type="InterPro" id="IPR015946">
    <property type="entry name" value="KH_dom-like_a/b"/>
</dbReference>
<protein>
    <submittedName>
        <fullName evidence="1">OsmC-like protein</fullName>
    </submittedName>
</protein>
<dbReference type="AlphaFoldDB" id="A0A239VL49"/>
<dbReference type="Gene3D" id="3.30.300.20">
    <property type="match status" value="1"/>
</dbReference>
<dbReference type="EMBL" id="LT906453">
    <property type="protein sequence ID" value="SNV23025.1"/>
    <property type="molecule type" value="Genomic_DNA"/>
</dbReference>
<dbReference type="KEGG" id="dco:SAMEA4475696_1711"/>
<organism evidence="1 2">
    <name type="scientific">Dermatophilus congolensis</name>
    <dbReference type="NCBI Taxonomy" id="1863"/>
    <lineage>
        <taxon>Bacteria</taxon>
        <taxon>Bacillati</taxon>
        <taxon>Actinomycetota</taxon>
        <taxon>Actinomycetes</taxon>
        <taxon>Micrococcales</taxon>
        <taxon>Dermatophilaceae</taxon>
        <taxon>Dermatophilus</taxon>
    </lineage>
</organism>
<dbReference type="Proteomes" id="UP000242637">
    <property type="component" value="Chromosome 1"/>
</dbReference>
<reference evidence="1 2" key="1">
    <citation type="submission" date="2017-06" db="EMBL/GenBank/DDBJ databases">
        <authorList>
            <consortium name="Pathogen Informatics"/>
        </authorList>
    </citation>
    <scope>NUCLEOTIDE SEQUENCE [LARGE SCALE GENOMIC DNA]</scope>
    <source>
        <strain evidence="1 2">NCTC13039</strain>
    </source>
</reference>
<evidence type="ECO:0000313" key="1">
    <source>
        <dbReference type="EMBL" id="SNV23025.1"/>
    </source>
</evidence>
<sequence length="143" mass="15536">MSEANESGEAISVSKECGGVFVARNGRGGVIRLATAGDLDTWTPTELLRAALAGCAALSLEPLMERHLGEDAEATVTVSGQYDCAQRRYDSFSTSVFIAGENLDARQRVRVEQSAHRVLRSACRVERTLTRTPRLDLDVQVEP</sequence>
<proteinExistence type="predicted"/>
<dbReference type="Pfam" id="PF02566">
    <property type="entry name" value="OsmC"/>
    <property type="match status" value="1"/>
</dbReference>
<name>A0A239VL49_9MICO</name>
<dbReference type="STRING" id="1121387.GCA_000429885_00081"/>
<gene>
    <name evidence="1" type="ORF">SAMEA4475696_01711</name>
</gene>
<keyword evidence="2" id="KW-1185">Reference proteome</keyword>
<dbReference type="SUPFAM" id="SSF82784">
    <property type="entry name" value="OsmC-like"/>
    <property type="match status" value="1"/>
</dbReference>
<dbReference type="RefSeq" id="WP_051277051.1">
    <property type="nucleotide sequence ID" value="NZ_LT906453.1"/>
</dbReference>
<dbReference type="InterPro" id="IPR003718">
    <property type="entry name" value="OsmC/Ohr_fam"/>
</dbReference>
<dbReference type="InterPro" id="IPR036102">
    <property type="entry name" value="OsmC/Ohrsf"/>
</dbReference>
<dbReference type="GeneID" id="63459909"/>